<dbReference type="InterPro" id="IPR016181">
    <property type="entry name" value="Acyl_CoA_acyltransferase"/>
</dbReference>
<dbReference type="AlphaFoldDB" id="A0A166TL12"/>
<dbReference type="Pfam" id="PF13302">
    <property type="entry name" value="Acetyltransf_3"/>
    <property type="match status" value="1"/>
</dbReference>
<feature type="domain" description="N-acetyltransferase" evidence="1">
    <location>
        <begin position="10"/>
        <end position="186"/>
    </location>
</feature>
<dbReference type="GO" id="GO:0016747">
    <property type="term" value="F:acyltransferase activity, transferring groups other than amino-acyl groups"/>
    <property type="evidence" value="ECO:0007669"/>
    <property type="project" value="InterPro"/>
</dbReference>
<sequence length="203" mass="22585">MKNPFQSARLSYRALESTDTGFIYSLITDTDAFANSAPFLLRPVTRQLSEGMQKSGSEALLGVVVCLSPAKAAESSEAAHDIGGTGTPIGALFLSQPSPAEQHHRNADLGIDIIAGYQGKGYGSEAIQWALNWAFRMAGLHRVGLRVCEWNEGARRLYEKLGFVAEGRLRQALWFDGRWWDRLYFGMLEGEWKERTEVVQLTE</sequence>
<reference evidence="2" key="1">
    <citation type="journal article" date="2016" name="Mol. Biol. Evol.">
        <title>Comparative Genomics of Early-Diverging Mushroom-Forming Fungi Provides Insights into the Origins of Lignocellulose Decay Capabilities.</title>
        <authorList>
            <person name="Nagy L.G."/>
            <person name="Riley R."/>
            <person name="Tritt A."/>
            <person name="Adam C."/>
            <person name="Daum C."/>
            <person name="Floudas D."/>
            <person name="Sun H."/>
            <person name="Yadav J.S."/>
            <person name="Pangilinan J."/>
            <person name="Larsson K.H."/>
            <person name="Matsuura K."/>
            <person name="Barry K."/>
            <person name="Labutti K."/>
            <person name="Kuo R."/>
            <person name="Ohm R.A."/>
            <person name="Bhattacharya S.S."/>
            <person name="Shirouzu T."/>
            <person name="Yoshinaga Y."/>
            <person name="Martin F.M."/>
            <person name="Grigoriev I.V."/>
            <person name="Hibbett D.S."/>
        </authorList>
    </citation>
    <scope>NUCLEOTIDE SEQUENCE [LARGE SCALE GENOMIC DNA]</scope>
    <source>
        <strain evidence="2">CBS 109695</strain>
    </source>
</reference>
<protein>
    <submittedName>
        <fullName evidence="2">Acyl-CoA N-acyltransferase</fullName>
    </submittedName>
</protein>
<name>A0A166TL12_9AGAM</name>
<organism evidence="2">
    <name type="scientific">Athelia psychrophila</name>
    <dbReference type="NCBI Taxonomy" id="1759441"/>
    <lineage>
        <taxon>Eukaryota</taxon>
        <taxon>Fungi</taxon>
        <taxon>Dikarya</taxon>
        <taxon>Basidiomycota</taxon>
        <taxon>Agaricomycotina</taxon>
        <taxon>Agaricomycetes</taxon>
        <taxon>Agaricomycetidae</taxon>
        <taxon>Atheliales</taxon>
        <taxon>Atheliaceae</taxon>
        <taxon>Athelia</taxon>
    </lineage>
</organism>
<proteinExistence type="predicted"/>
<dbReference type="Gene3D" id="3.40.630.30">
    <property type="match status" value="1"/>
</dbReference>
<dbReference type="EMBL" id="KV417492">
    <property type="protein sequence ID" value="KZP30731.1"/>
    <property type="molecule type" value="Genomic_DNA"/>
</dbReference>
<accession>A0A166TL12</accession>
<dbReference type="PANTHER" id="PTHR43415:SF3">
    <property type="entry name" value="GNAT-FAMILY ACETYLTRANSFERASE"/>
    <property type="match status" value="1"/>
</dbReference>
<dbReference type="OrthoDB" id="630895at2759"/>
<dbReference type="PANTHER" id="PTHR43415">
    <property type="entry name" value="SPERMIDINE N(1)-ACETYLTRANSFERASE"/>
    <property type="match status" value="1"/>
</dbReference>
<dbReference type="CDD" id="cd04301">
    <property type="entry name" value="NAT_SF"/>
    <property type="match status" value="1"/>
</dbReference>
<gene>
    <name evidence="2" type="ORF">FIBSPDRAFT_945661</name>
</gene>
<dbReference type="SUPFAM" id="SSF55729">
    <property type="entry name" value="Acyl-CoA N-acyltransferases (Nat)"/>
    <property type="match status" value="1"/>
</dbReference>
<evidence type="ECO:0000259" key="1">
    <source>
        <dbReference type="PROSITE" id="PS51186"/>
    </source>
</evidence>
<dbReference type="InterPro" id="IPR000182">
    <property type="entry name" value="GNAT_dom"/>
</dbReference>
<evidence type="ECO:0000313" key="2">
    <source>
        <dbReference type="EMBL" id="KZP30731.1"/>
    </source>
</evidence>
<dbReference type="PROSITE" id="PS51186">
    <property type="entry name" value="GNAT"/>
    <property type="match status" value="1"/>
</dbReference>